<gene>
    <name evidence="1" type="ORF">KUCAC02_004591</name>
</gene>
<protein>
    <submittedName>
        <fullName evidence="1">Uncharacterized protein</fullName>
    </submittedName>
</protein>
<keyword evidence="2" id="KW-1185">Reference proteome</keyword>
<organism evidence="1 2">
    <name type="scientific">Chaenocephalus aceratus</name>
    <name type="common">Blackfin icefish</name>
    <name type="synonym">Chaenichthys aceratus</name>
    <dbReference type="NCBI Taxonomy" id="36190"/>
    <lineage>
        <taxon>Eukaryota</taxon>
        <taxon>Metazoa</taxon>
        <taxon>Chordata</taxon>
        <taxon>Craniata</taxon>
        <taxon>Vertebrata</taxon>
        <taxon>Euteleostomi</taxon>
        <taxon>Actinopterygii</taxon>
        <taxon>Neopterygii</taxon>
        <taxon>Teleostei</taxon>
        <taxon>Neoteleostei</taxon>
        <taxon>Acanthomorphata</taxon>
        <taxon>Eupercaria</taxon>
        <taxon>Perciformes</taxon>
        <taxon>Notothenioidei</taxon>
        <taxon>Channichthyidae</taxon>
        <taxon>Chaenocephalus</taxon>
    </lineage>
</organism>
<proteinExistence type="predicted"/>
<feature type="non-terminal residue" evidence="1">
    <location>
        <position position="1"/>
    </location>
</feature>
<accession>A0ACB9X0M8</accession>
<feature type="non-terminal residue" evidence="1">
    <location>
        <position position="49"/>
    </location>
</feature>
<dbReference type="EMBL" id="CM043794">
    <property type="protein sequence ID" value="KAI4819340.1"/>
    <property type="molecule type" value="Genomic_DNA"/>
</dbReference>
<dbReference type="Proteomes" id="UP001057452">
    <property type="component" value="Chromosome 10"/>
</dbReference>
<reference evidence="1" key="1">
    <citation type="submission" date="2022-05" db="EMBL/GenBank/DDBJ databases">
        <title>Chromosome-level genome of Chaenocephalus aceratus.</title>
        <authorList>
            <person name="Park H."/>
        </authorList>
    </citation>
    <scope>NUCLEOTIDE SEQUENCE</scope>
    <source>
        <strain evidence="1">KU_202001</strain>
    </source>
</reference>
<sequence length="49" mass="5184">AALLNSELFTTSLLGSIRPGTLTFIRRKLQGVSGGGNKHRGERASCPQS</sequence>
<name>A0ACB9X0M8_CHAAC</name>
<comment type="caution">
    <text evidence="1">The sequence shown here is derived from an EMBL/GenBank/DDBJ whole genome shotgun (WGS) entry which is preliminary data.</text>
</comment>
<evidence type="ECO:0000313" key="2">
    <source>
        <dbReference type="Proteomes" id="UP001057452"/>
    </source>
</evidence>
<evidence type="ECO:0000313" key="1">
    <source>
        <dbReference type="EMBL" id="KAI4819340.1"/>
    </source>
</evidence>